<feature type="signal peptide" evidence="2">
    <location>
        <begin position="1"/>
        <end position="23"/>
    </location>
</feature>
<keyword evidence="1" id="KW-0812">Transmembrane</keyword>
<reference evidence="3 4" key="1">
    <citation type="journal article" date="2016" name="Nat. Commun.">
        <title>Thousands of microbial genomes shed light on interconnected biogeochemical processes in an aquifer system.</title>
        <authorList>
            <person name="Anantharaman K."/>
            <person name="Brown C.T."/>
            <person name="Hug L.A."/>
            <person name="Sharon I."/>
            <person name="Castelle C.J."/>
            <person name="Probst A.J."/>
            <person name="Thomas B.C."/>
            <person name="Singh A."/>
            <person name="Wilkins M.J."/>
            <person name="Karaoz U."/>
            <person name="Brodie E.L."/>
            <person name="Williams K.H."/>
            <person name="Hubbard S.S."/>
            <person name="Banfield J.F."/>
        </authorList>
    </citation>
    <scope>NUCLEOTIDE SEQUENCE [LARGE SCALE GENOMIC DNA]</scope>
</reference>
<evidence type="ECO:0000256" key="2">
    <source>
        <dbReference type="SAM" id="SignalP"/>
    </source>
</evidence>
<accession>A0A1F7XYM2</accession>
<evidence type="ECO:0000313" key="4">
    <source>
        <dbReference type="Proteomes" id="UP000176741"/>
    </source>
</evidence>
<feature type="transmembrane region" description="Helical" evidence="1">
    <location>
        <begin position="385"/>
        <end position="409"/>
    </location>
</feature>
<feature type="transmembrane region" description="Helical" evidence="1">
    <location>
        <begin position="300"/>
        <end position="322"/>
    </location>
</feature>
<organism evidence="3 4">
    <name type="scientific">Candidatus Woesebacteria bacterium RIFCSPHIGHO2_01_FULL_38_26b</name>
    <dbReference type="NCBI Taxonomy" id="1802491"/>
    <lineage>
        <taxon>Bacteria</taxon>
        <taxon>Candidatus Woeseibacteriota</taxon>
    </lineage>
</organism>
<feature type="chain" id="PRO_5009533772" description="Yip1 domain-containing protein" evidence="2">
    <location>
        <begin position="24"/>
        <end position="461"/>
    </location>
</feature>
<comment type="caution">
    <text evidence="3">The sequence shown here is derived from an EMBL/GenBank/DDBJ whole genome shotgun (WGS) entry which is preliminary data.</text>
</comment>
<keyword evidence="1" id="KW-0472">Membrane</keyword>
<evidence type="ECO:0000256" key="1">
    <source>
        <dbReference type="SAM" id="Phobius"/>
    </source>
</evidence>
<feature type="transmembrane region" description="Helical" evidence="1">
    <location>
        <begin position="343"/>
        <end position="373"/>
    </location>
</feature>
<keyword evidence="2" id="KW-0732">Signal</keyword>
<feature type="transmembrane region" description="Helical" evidence="1">
    <location>
        <begin position="416"/>
        <end position="444"/>
    </location>
</feature>
<keyword evidence="1" id="KW-1133">Transmembrane helix</keyword>
<protein>
    <recommendedName>
        <fullName evidence="5">Yip1 domain-containing protein</fullName>
    </recommendedName>
</protein>
<sequence length="461" mass="50660">MKRILFLTIFSLAFVFTSRFVLAQESSGSSGGSSSIQIAPDFLPYPDQEPGFLGQDHKYSVVFRGNGEAVVSVKIIFTNKSESNLNEIRLRIPKVEPKEVSVYQIIKEKTCIRYPTPLYEPRVGNGVDTSRCLEYQEPNYYYDYYGNSRYQKAKGEVDIDTLRITLPTSVAPNKTGAFFVYFRTFGYAKKNTFGAYNYTIETLKAEDDIRNLSVGISTDSDLFLKGAKGEVEYRMQESTTKAIGTLGVGGAEASPALDTYVSQIGQGSIVKTASNLAPLESYSVTGSYAASRLSLYAKEFFTVGLILIIVFSLVFLVTRFVYKKLSQIKSPVDTKQSKSELKNPILAVVGSSFLASILVAGYSLAVFVLSSFIGRSGFIDYQYQAVFVLMIAAISFAIYIAALVVPALIISLRYGIGWGVACAVLTLFWLILYLIIAVVVIFLVSSGSGGPVYPLSREIPI</sequence>
<dbReference type="Proteomes" id="UP000176741">
    <property type="component" value="Unassembled WGS sequence"/>
</dbReference>
<name>A0A1F7XYM2_9BACT</name>
<dbReference type="AlphaFoldDB" id="A0A1F7XYM2"/>
<gene>
    <name evidence="3" type="ORF">A2771_01035</name>
</gene>
<evidence type="ECO:0008006" key="5">
    <source>
        <dbReference type="Google" id="ProtNLM"/>
    </source>
</evidence>
<evidence type="ECO:0000313" key="3">
    <source>
        <dbReference type="EMBL" id="OGM19809.1"/>
    </source>
</evidence>
<proteinExistence type="predicted"/>
<dbReference type="EMBL" id="MGGD01000056">
    <property type="protein sequence ID" value="OGM19809.1"/>
    <property type="molecule type" value="Genomic_DNA"/>
</dbReference>